<name>A0A498PKB8_9MYCO</name>
<dbReference type="OrthoDB" id="4562780at2"/>
<dbReference type="RefSeq" id="WP_122494283.1">
    <property type="nucleotide sequence ID" value="NZ_UPHP01000002.1"/>
</dbReference>
<accession>A0A498PKB8</accession>
<keyword evidence="2" id="KW-1185">Reference proteome</keyword>
<dbReference type="Proteomes" id="UP000273307">
    <property type="component" value="Unassembled WGS sequence"/>
</dbReference>
<dbReference type="AlphaFoldDB" id="A0A498PKB8"/>
<evidence type="ECO:0000313" key="1">
    <source>
        <dbReference type="EMBL" id="VBA31971.1"/>
    </source>
</evidence>
<protein>
    <submittedName>
        <fullName evidence="1">Uncharacterized protein</fullName>
    </submittedName>
</protein>
<reference evidence="1 2" key="1">
    <citation type="submission" date="2018-09" db="EMBL/GenBank/DDBJ databases">
        <authorList>
            <person name="Tagini F."/>
        </authorList>
    </citation>
    <scope>NUCLEOTIDE SEQUENCE [LARGE SCALE GENOMIC DNA]</scope>
    <source>
        <strain evidence="1 2">MK136</strain>
    </source>
</reference>
<proteinExistence type="predicted"/>
<sequence>MTTMTTNLTATHRVTQMPGGRWRSVLRAGRRLPGKLRAPFAMTAQQRTDAYLARMPIAMITNPR</sequence>
<dbReference type="EMBL" id="UPHP01000002">
    <property type="protein sequence ID" value="VBA31971.1"/>
    <property type="molecule type" value="Genomic_DNA"/>
</dbReference>
<organism evidence="1 2">
    <name type="scientific">Mycobacterium attenuatum</name>
    <dbReference type="NCBI Taxonomy" id="2341086"/>
    <lineage>
        <taxon>Bacteria</taxon>
        <taxon>Bacillati</taxon>
        <taxon>Actinomycetota</taxon>
        <taxon>Actinomycetes</taxon>
        <taxon>Mycobacteriales</taxon>
        <taxon>Mycobacteriaceae</taxon>
        <taxon>Mycobacterium</taxon>
    </lineage>
</organism>
<gene>
    <name evidence="1" type="ORF">LAUMK136_00167</name>
</gene>
<evidence type="ECO:0000313" key="2">
    <source>
        <dbReference type="Proteomes" id="UP000273307"/>
    </source>
</evidence>